<evidence type="ECO:0000259" key="10">
    <source>
        <dbReference type="Pfam" id="PF00590"/>
    </source>
</evidence>
<evidence type="ECO:0000256" key="1">
    <source>
        <dbReference type="ARBA" id="ARBA00005879"/>
    </source>
</evidence>
<dbReference type="NCBIfam" id="TIGR01469">
    <property type="entry name" value="cobA_cysG_Cterm"/>
    <property type="match status" value="1"/>
</dbReference>
<dbReference type="NCBIfam" id="NF004790">
    <property type="entry name" value="PRK06136.1"/>
    <property type="match status" value="1"/>
</dbReference>
<evidence type="ECO:0000256" key="6">
    <source>
        <dbReference type="ARBA" id="ARBA00023244"/>
    </source>
</evidence>
<dbReference type="InterPro" id="IPR003043">
    <property type="entry name" value="Uropor_MeTrfase_CS"/>
</dbReference>
<evidence type="ECO:0000256" key="2">
    <source>
        <dbReference type="ARBA" id="ARBA00012162"/>
    </source>
</evidence>
<dbReference type="InterPro" id="IPR000878">
    <property type="entry name" value="4pyrrol_Mease"/>
</dbReference>
<dbReference type="InterPro" id="IPR006366">
    <property type="entry name" value="CobA/CysG_C"/>
</dbReference>
<keyword evidence="3 8" id="KW-0489">Methyltransferase</keyword>
<protein>
    <recommendedName>
        <fullName evidence="2">uroporphyrinogen-III C-methyltransferase</fullName>
        <ecNumber evidence="2">2.1.1.107</ecNumber>
    </recommendedName>
</protein>
<dbReference type="InterPro" id="IPR014776">
    <property type="entry name" value="4pyrrole_Mease_sub2"/>
</dbReference>
<keyword evidence="4 8" id="KW-0808">Transferase</keyword>
<evidence type="ECO:0000256" key="4">
    <source>
        <dbReference type="ARBA" id="ARBA00022679"/>
    </source>
</evidence>
<dbReference type="Gene3D" id="3.40.1010.10">
    <property type="entry name" value="Cobalt-precorrin-4 Transmethylase, Domain 1"/>
    <property type="match status" value="1"/>
</dbReference>
<sequence length="279" mass="28816">MPHRDRIMPDIDPGTVWLVGAGPGDPDLLTRKAERLIGAADIVFHDALVGPGILDLVPDHVERVSVGKRSGRHSKDQGSINDLLLAAALAGRRVVRLKGGDPSVFGRSTEEMDHLAAHGVPVRVCPGITAASAAAASAAVSLTLRGLARKLTLVTAHARAGAPLDLDWAGLADPDATLAVYMGRAAAPEVARELIAAGRSPDTPVLIAVNVSLPQERMIRGRLASLAFLVRTISDDDPTLLVIGEAVSRGDQGEDQRAGAAAADAGADQPSPSALLTAI</sequence>
<feature type="compositionally biased region" description="Low complexity" evidence="9">
    <location>
        <begin position="258"/>
        <end position="269"/>
    </location>
</feature>
<dbReference type="InterPro" id="IPR014777">
    <property type="entry name" value="4pyrrole_Mease_sub1"/>
</dbReference>
<dbReference type="InterPro" id="IPR050161">
    <property type="entry name" value="Siro_Cobalamin_biosynth"/>
</dbReference>
<comment type="similarity">
    <text evidence="1 8">Belongs to the precorrin methyltransferase family.</text>
</comment>
<evidence type="ECO:0000256" key="9">
    <source>
        <dbReference type="SAM" id="MobiDB-lite"/>
    </source>
</evidence>
<feature type="compositionally biased region" description="Polar residues" evidence="9">
    <location>
        <begin position="270"/>
        <end position="279"/>
    </location>
</feature>
<dbReference type="CDD" id="cd11642">
    <property type="entry name" value="SUMT"/>
    <property type="match status" value="1"/>
</dbReference>
<dbReference type="EC" id="2.1.1.107" evidence="2"/>
<evidence type="ECO:0000256" key="8">
    <source>
        <dbReference type="RuleBase" id="RU003960"/>
    </source>
</evidence>
<organism evidence="11 12">
    <name type="scientific">Sphingomonas cynarae</name>
    <dbReference type="NCBI Taxonomy" id="930197"/>
    <lineage>
        <taxon>Bacteria</taxon>
        <taxon>Pseudomonadati</taxon>
        <taxon>Pseudomonadota</taxon>
        <taxon>Alphaproteobacteria</taxon>
        <taxon>Sphingomonadales</taxon>
        <taxon>Sphingomonadaceae</taxon>
        <taxon>Sphingomonas</taxon>
    </lineage>
</organism>
<dbReference type="RefSeq" id="WP_344692442.1">
    <property type="nucleotide sequence ID" value="NZ_BAABBF010000002.1"/>
</dbReference>
<accession>A0ABP7DD65</accession>
<dbReference type="Pfam" id="PF00590">
    <property type="entry name" value="TP_methylase"/>
    <property type="match status" value="1"/>
</dbReference>
<dbReference type="Gene3D" id="3.30.950.10">
    <property type="entry name" value="Methyltransferase, Cobalt-precorrin-4 Transmethylase, Domain 2"/>
    <property type="match status" value="1"/>
</dbReference>
<keyword evidence="5" id="KW-0949">S-adenosyl-L-methionine</keyword>
<evidence type="ECO:0000313" key="11">
    <source>
        <dbReference type="EMBL" id="GAA3703808.1"/>
    </source>
</evidence>
<feature type="domain" description="Tetrapyrrole methylase" evidence="10">
    <location>
        <begin position="15"/>
        <end position="226"/>
    </location>
</feature>
<reference evidence="12" key="1">
    <citation type="journal article" date="2019" name="Int. J. Syst. Evol. Microbiol.">
        <title>The Global Catalogue of Microorganisms (GCM) 10K type strain sequencing project: providing services to taxonomists for standard genome sequencing and annotation.</title>
        <authorList>
            <consortium name="The Broad Institute Genomics Platform"/>
            <consortium name="The Broad Institute Genome Sequencing Center for Infectious Disease"/>
            <person name="Wu L."/>
            <person name="Ma J."/>
        </authorList>
    </citation>
    <scope>NUCLEOTIDE SEQUENCE [LARGE SCALE GENOMIC DNA]</scope>
    <source>
        <strain evidence="12">JCM 17498</strain>
    </source>
</reference>
<dbReference type="PANTHER" id="PTHR45790">
    <property type="entry name" value="SIROHEME SYNTHASE-RELATED"/>
    <property type="match status" value="1"/>
</dbReference>
<evidence type="ECO:0000256" key="5">
    <source>
        <dbReference type="ARBA" id="ARBA00022691"/>
    </source>
</evidence>
<dbReference type="InterPro" id="IPR035996">
    <property type="entry name" value="4pyrrol_Methylase_sf"/>
</dbReference>
<keyword evidence="6" id="KW-0627">Porphyrin biosynthesis</keyword>
<gene>
    <name evidence="11" type="ORF">GCM10022268_11780</name>
</gene>
<dbReference type="Proteomes" id="UP001500523">
    <property type="component" value="Unassembled WGS sequence"/>
</dbReference>
<evidence type="ECO:0000313" key="12">
    <source>
        <dbReference type="Proteomes" id="UP001500523"/>
    </source>
</evidence>
<name>A0ABP7DD65_9SPHN</name>
<feature type="region of interest" description="Disordered" evidence="9">
    <location>
        <begin position="252"/>
        <end position="279"/>
    </location>
</feature>
<comment type="caution">
    <text evidence="11">The sequence shown here is derived from an EMBL/GenBank/DDBJ whole genome shotgun (WGS) entry which is preliminary data.</text>
</comment>
<comment type="pathway">
    <text evidence="7">Porphyrin-containing compound metabolism; siroheme biosynthesis; precorrin-2 from uroporphyrinogen III: step 1/1.</text>
</comment>
<dbReference type="PANTHER" id="PTHR45790:SF3">
    <property type="entry name" value="S-ADENOSYL-L-METHIONINE-DEPENDENT UROPORPHYRINOGEN III METHYLTRANSFERASE, CHLOROPLASTIC"/>
    <property type="match status" value="1"/>
</dbReference>
<dbReference type="SUPFAM" id="SSF53790">
    <property type="entry name" value="Tetrapyrrole methylase"/>
    <property type="match status" value="1"/>
</dbReference>
<dbReference type="PROSITE" id="PS00840">
    <property type="entry name" value="SUMT_2"/>
    <property type="match status" value="1"/>
</dbReference>
<evidence type="ECO:0000256" key="3">
    <source>
        <dbReference type="ARBA" id="ARBA00022603"/>
    </source>
</evidence>
<evidence type="ECO:0000256" key="7">
    <source>
        <dbReference type="ARBA" id="ARBA00025705"/>
    </source>
</evidence>
<proteinExistence type="inferred from homology"/>
<keyword evidence="12" id="KW-1185">Reference proteome</keyword>
<dbReference type="EMBL" id="BAABBF010000002">
    <property type="protein sequence ID" value="GAA3703808.1"/>
    <property type="molecule type" value="Genomic_DNA"/>
</dbReference>